<feature type="transmembrane region" description="Helical" evidence="4">
    <location>
        <begin position="494"/>
        <end position="513"/>
    </location>
</feature>
<keyword evidence="3 4" id="KW-0472">Membrane</keyword>
<keyword evidence="2" id="KW-1003">Cell membrane</keyword>
<proteinExistence type="predicted"/>
<evidence type="ECO:0000256" key="1">
    <source>
        <dbReference type="ARBA" id="ARBA00004236"/>
    </source>
</evidence>
<feature type="transmembrane region" description="Helical" evidence="4">
    <location>
        <begin position="559"/>
        <end position="576"/>
    </location>
</feature>
<evidence type="ECO:0000256" key="2">
    <source>
        <dbReference type="ARBA" id="ARBA00022475"/>
    </source>
</evidence>
<evidence type="ECO:0000259" key="5">
    <source>
        <dbReference type="SMART" id="SM00900"/>
    </source>
</evidence>
<feature type="transmembrane region" description="Helical" evidence="4">
    <location>
        <begin position="455"/>
        <end position="474"/>
    </location>
</feature>
<name>A0ABV7HHB3_9GAMM</name>
<organism evidence="6 7">
    <name type="scientific">Litoribrevibacter euphylliae</name>
    <dbReference type="NCBI Taxonomy" id="1834034"/>
    <lineage>
        <taxon>Bacteria</taxon>
        <taxon>Pseudomonadati</taxon>
        <taxon>Pseudomonadota</taxon>
        <taxon>Gammaproteobacteria</taxon>
        <taxon>Oceanospirillales</taxon>
        <taxon>Oceanospirillaceae</taxon>
        <taxon>Litoribrevibacter</taxon>
    </lineage>
</organism>
<evidence type="ECO:0000313" key="6">
    <source>
        <dbReference type="EMBL" id="MFC3151988.1"/>
    </source>
</evidence>
<feature type="transmembrane region" description="Helical" evidence="4">
    <location>
        <begin position="596"/>
        <end position="613"/>
    </location>
</feature>
<evidence type="ECO:0000313" key="7">
    <source>
        <dbReference type="Proteomes" id="UP001595476"/>
    </source>
</evidence>
<dbReference type="SUPFAM" id="SSF54862">
    <property type="entry name" value="4Fe-4S ferredoxins"/>
    <property type="match status" value="1"/>
</dbReference>
<dbReference type="NCBIfam" id="NF046105">
    <property type="entry name" value="TransRegNosR"/>
    <property type="match status" value="1"/>
</dbReference>
<dbReference type="InterPro" id="IPR011399">
    <property type="entry name" value="NosR"/>
</dbReference>
<dbReference type="Pfam" id="PF12801">
    <property type="entry name" value="Fer4_5"/>
    <property type="match status" value="2"/>
</dbReference>
<dbReference type="PANTHER" id="PTHR30224:SF4">
    <property type="entry name" value="ELECTRON TRANSPORT PROTEIN YCCM-RELATED"/>
    <property type="match status" value="1"/>
</dbReference>
<dbReference type="SMART" id="SM00900">
    <property type="entry name" value="FMN_bind"/>
    <property type="match status" value="1"/>
</dbReference>
<feature type="domain" description="FMN-binding" evidence="5">
    <location>
        <begin position="89"/>
        <end position="182"/>
    </location>
</feature>
<keyword evidence="4" id="KW-1133">Transmembrane helix</keyword>
<evidence type="ECO:0000256" key="4">
    <source>
        <dbReference type="SAM" id="Phobius"/>
    </source>
</evidence>
<reference evidence="7" key="1">
    <citation type="journal article" date="2019" name="Int. J. Syst. Evol. Microbiol.">
        <title>The Global Catalogue of Microorganisms (GCM) 10K type strain sequencing project: providing services to taxonomists for standard genome sequencing and annotation.</title>
        <authorList>
            <consortium name="The Broad Institute Genomics Platform"/>
            <consortium name="The Broad Institute Genome Sequencing Center for Infectious Disease"/>
            <person name="Wu L."/>
            <person name="Ma J."/>
        </authorList>
    </citation>
    <scope>NUCLEOTIDE SEQUENCE [LARGE SCALE GENOMIC DNA]</scope>
    <source>
        <strain evidence="7">KCTC 52438</strain>
    </source>
</reference>
<dbReference type="RefSeq" id="WP_386721692.1">
    <property type="nucleotide sequence ID" value="NZ_JBHRSZ010000005.1"/>
</dbReference>
<dbReference type="EMBL" id="JBHRSZ010000005">
    <property type="protein sequence ID" value="MFC3151988.1"/>
    <property type="molecule type" value="Genomic_DNA"/>
</dbReference>
<accession>A0ABV7HHB3</accession>
<dbReference type="InterPro" id="IPR052378">
    <property type="entry name" value="NosR_regulator"/>
</dbReference>
<protein>
    <submittedName>
        <fullName evidence="6">Transcriptional regulator NosR</fullName>
    </submittedName>
</protein>
<dbReference type="Proteomes" id="UP001595476">
    <property type="component" value="Unassembled WGS sequence"/>
</dbReference>
<dbReference type="PIRSF" id="PIRSF036354">
    <property type="entry name" value="NosR"/>
    <property type="match status" value="1"/>
</dbReference>
<keyword evidence="4" id="KW-0812">Transmembrane</keyword>
<comment type="subcellular location">
    <subcellularLocation>
        <location evidence="1">Cell membrane</location>
    </subcellularLocation>
</comment>
<sequence length="726" mass="81692">MNVVRSHSRVFELLGLFLVLAMVVFASTVNAAGLMVSPAKPAEPFIKQAFPDATDYGTKEGEPLAWTIKQSDDVVGYAFETNDIAPIPAYSGEPVNVLVAIDPEGNILTANVLEHHEPILLVGIPEQKLQIFTDQYQGRHVSDTVKIGGQQEEGVVHVDGLSGATVTVMVENLAIMRAAKKVAKAKGIIDFDEAAAEAMATIKQDVYQQSDWVTLTGDGSIRRLALTNQQVEDSFAGTEAASDEALSQEDAAASFTDLYYTLLDIPTIGRSLLGDSEFQWLVDTLQPGEHAIGLMGNGFSFKGSGYVRGGIFDRIQIHQGDNVFSFRDLDHYRINDLYAEGVPYFKEMSIFIVREHHDFNPGADWQVELLVRRQTGPVDSLFSSFKADYMTLDKYVDRPEPVASLEDQPLWKQVWAEKEVSVIILISSMVLLTLVIFFQDWLVRFPNFLHQFRRVFLLYTVGFIGWYSMGQISVVNVFTFTQSLMSEFHWETFLLDPMIFCMWVFVAVTILLWGRGIFCGWMCPFGALQELAGELAEKLKIPQYVVPFALHERLWAVKYLILLALFGLSLESLQTAEQYAEVEPFKTVFLLRFDRDWPFITYALILLVISLFSRKVYCRYICPLGAALAIPSGVRLFDWLKRRKDCGQPCQLCAVECEIGAIEKNGEINLRECHHCLDCQVTYWNDDKCPPLVNKKRKRMKKSAAANAEALSKEVKAEPVKIIEPS</sequence>
<dbReference type="InterPro" id="IPR007329">
    <property type="entry name" value="FMN-bd"/>
</dbReference>
<feature type="transmembrane region" description="Helical" evidence="4">
    <location>
        <begin position="422"/>
        <end position="443"/>
    </location>
</feature>
<dbReference type="InterPro" id="IPR017896">
    <property type="entry name" value="4Fe4S_Fe-S-bd"/>
</dbReference>
<evidence type="ECO:0000256" key="3">
    <source>
        <dbReference type="ARBA" id="ARBA00023136"/>
    </source>
</evidence>
<comment type="caution">
    <text evidence="6">The sequence shown here is derived from an EMBL/GenBank/DDBJ whole genome shotgun (WGS) entry which is preliminary data.</text>
</comment>
<gene>
    <name evidence="6" type="primary">nosR</name>
    <name evidence="6" type="ORF">ACFOEK_13180</name>
</gene>
<dbReference type="Pfam" id="PF04205">
    <property type="entry name" value="FMN_bind"/>
    <property type="match status" value="1"/>
</dbReference>
<dbReference type="PANTHER" id="PTHR30224">
    <property type="entry name" value="ELECTRON TRANSPORT PROTEIN"/>
    <property type="match status" value="1"/>
</dbReference>
<keyword evidence="7" id="KW-1185">Reference proteome</keyword>